<organism evidence="1 2">
    <name type="scientific">Kribbella flavida (strain DSM 17836 / JCM 10339 / NBRC 14399)</name>
    <dbReference type="NCBI Taxonomy" id="479435"/>
    <lineage>
        <taxon>Bacteria</taxon>
        <taxon>Bacillati</taxon>
        <taxon>Actinomycetota</taxon>
        <taxon>Actinomycetes</taxon>
        <taxon>Propionibacteriales</taxon>
        <taxon>Kribbellaceae</taxon>
        <taxon>Kribbella</taxon>
    </lineage>
</organism>
<dbReference type="HOGENOM" id="CLU_1445929_0_0_11"/>
<dbReference type="RefSeq" id="WP_012922819.1">
    <property type="nucleotide sequence ID" value="NC_013729.1"/>
</dbReference>
<dbReference type="OrthoDB" id="4729277at2"/>
<protein>
    <submittedName>
        <fullName evidence="1">Uncharacterized protein</fullName>
    </submittedName>
</protein>
<sequence>MARSDGHGRTPYTGLGVAGLTGHVFFELGAGVGMPLASVVGAAPAAGLWATAGAAGIRRAAGWSTAEPAGRWAGLVNGLGIGAFVAHLSSWPKAESAARHRRFVLPWLADCEDLGPRLTPAYNVILYGSAVASVAGLLRESRGGRPAGLALAALAVPVLGAAQHWEIARLRAQARRSPAWWNRRLRT</sequence>
<reference evidence="1 2" key="2">
    <citation type="journal article" date="2010" name="Stand. Genomic Sci.">
        <title>Complete genome sequence of Kribbella flavida type strain (IFO 14399).</title>
        <authorList>
            <person name="Pukall R."/>
            <person name="Lapidus A."/>
            <person name="Glavina Del Rio T."/>
            <person name="Copeland A."/>
            <person name="Tice H."/>
            <person name="Cheng J.-F."/>
            <person name="Lucas S."/>
            <person name="Chen F."/>
            <person name="Nolan M."/>
            <person name="LaButti K."/>
            <person name="Pati A."/>
            <person name="Ivanova N."/>
            <person name="Mavrommatis K."/>
            <person name="Mikhailova N."/>
            <person name="Pitluck S."/>
            <person name="Bruce D."/>
            <person name="Goodwin L."/>
            <person name="Land M."/>
            <person name="Hauser L."/>
            <person name="Chang Y.-J."/>
            <person name="Jeffries C.D."/>
            <person name="Chen A."/>
            <person name="Palaniappan K."/>
            <person name="Chain P."/>
            <person name="Rohde M."/>
            <person name="Goeker M."/>
            <person name="Bristow J."/>
            <person name="Eisen J.A."/>
            <person name="Markowitz V."/>
            <person name="Hugenholtz P."/>
            <person name="Kyrpides N.C."/>
            <person name="Klenk H.-P."/>
            <person name="Brettin T."/>
        </authorList>
    </citation>
    <scope>NUCLEOTIDE SEQUENCE [LARGE SCALE GENOMIC DNA]</scope>
    <source>
        <strain evidence="2">DSM 17836 / JCM 10339 / NBRC 14399</strain>
    </source>
</reference>
<accession>D2PL10</accession>
<dbReference type="eggNOG" id="ENOG50345NT">
    <property type="taxonomic scope" value="Bacteria"/>
</dbReference>
<dbReference type="KEGG" id="kfl:Kfla_5251"/>
<dbReference type="STRING" id="479435.Kfla_5251"/>
<evidence type="ECO:0000313" key="2">
    <source>
        <dbReference type="Proteomes" id="UP000007967"/>
    </source>
</evidence>
<name>D2PL10_KRIFD</name>
<evidence type="ECO:0000313" key="1">
    <source>
        <dbReference type="EMBL" id="ADB34265.1"/>
    </source>
</evidence>
<gene>
    <name evidence="1" type="ordered locus">Kfla_5251</name>
</gene>
<dbReference type="Proteomes" id="UP000007967">
    <property type="component" value="Chromosome"/>
</dbReference>
<proteinExistence type="predicted"/>
<reference evidence="2" key="1">
    <citation type="submission" date="2009-09" db="EMBL/GenBank/DDBJ databases">
        <title>The complete genome of Kribbella flavida DSM 17836.</title>
        <authorList>
            <consortium name="US DOE Joint Genome Institute (JGI-PGF)"/>
            <person name="Lucas S."/>
            <person name="Copeland A."/>
            <person name="Lapidus A."/>
            <person name="Glavina del Rio T."/>
            <person name="Dalin E."/>
            <person name="Tice H."/>
            <person name="Bruce D."/>
            <person name="Goodwin L."/>
            <person name="Pitluck S."/>
            <person name="Kyrpides N."/>
            <person name="Mavromatis K."/>
            <person name="Ivanova N."/>
            <person name="Saunders E."/>
            <person name="Brettin T."/>
            <person name="Detter J.C."/>
            <person name="Han C."/>
            <person name="Larimer F."/>
            <person name="Land M."/>
            <person name="Hauser L."/>
            <person name="Markowitz V."/>
            <person name="Cheng J.-F."/>
            <person name="Hugenholtz P."/>
            <person name="Woyke T."/>
            <person name="Wu D."/>
            <person name="Pukall R."/>
            <person name="Klenk H.-P."/>
            <person name="Eisen J.A."/>
        </authorList>
    </citation>
    <scope>NUCLEOTIDE SEQUENCE [LARGE SCALE GENOMIC DNA]</scope>
    <source>
        <strain evidence="2">DSM 17836 / JCM 10339 / NBRC 14399</strain>
    </source>
</reference>
<keyword evidence="2" id="KW-1185">Reference proteome</keyword>
<dbReference type="AlphaFoldDB" id="D2PL10"/>
<dbReference type="EMBL" id="CP001736">
    <property type="protein sequence ID" value="ADB34265.1"/>
    <property type="molecule type" value="Genomic_DNA"/>
</dbReference>